<keyword evidence="1" id="KW-0732">Signal</keyword>
<dbReference type="EMBL" id="JACRIW010000047">
    <property type="protein sequence ID" value="MBI5169224.1"/>
    <property type="molecule type" value="Genomic_DNA"/>
</dbReference>
<comment type="caution">
    <text evidence="2">The sequence shown here is derived from an EMBL/GenBank/DDBJ whole genome shotgun (WGS) entry which is preliminary data.</text>
</comment>
<organism evidence="2 3">
    <name type="scientific">Eiseniibacteriota bacterium</name>
    <dbReference type="NCBI Taxonomy" id="2212470"/>
    <lineage>
        <taxon>Bacteria</taxon>
        <taxon>Candidatus Eiseniibacteriota</taxon>
    </lineage>
</organism>
<dbReference type="InterPro" id="IPR026444">
    <property type="entry name" value="Secre_tail"/>
</dbReference>
<dbReference type="AlphaFoldDB" id="A0A933SFY2"/>
<sequence>MNAMKRSLLALSAVLTLLAPTAAHAQWVTALNANNIVSNAANHQKDPQTFSDGAGGFVTVWTDLRTSGHQDLYAQSYDANGFARWTANGVVVDSTVGTLAAADACPDDSGGVIVTWYRTNGAAPNRVFAQRLDANGQRRWGAGGTRVGTVEVTQTLPRIAEDGEGGAIVVWANWLASFTANVFGQRLDRNGNRLWSATGDSLVARGEVRSLTATRRPGGGAFVGYWYTFGPLAMVAVDNARVRLMSDTITTAASQTSPPALFSATAGDGAYLMMAGGNNMNIRRFGADGSRWPASVRVVAGAHSQAHPMLAGGGADGSALLAWRDGRAGAGGIYAQKLRTDGLPMWGTDGLFISNNVTSNGGGHTIAADDLNGAWIAWSANVDRIAQHVMSGGGFWLPPAGVTFSNANSSNFTYDAATIVPGLQSSAIVVWATTQSAGTFNDVHAKRLFGDGSLTTAGVGDGFATDAGLALAAGPSPARTNVTLRFALTRAGRATLELFGVRGERVATLADGDFAAGTHFRTMDTSALAPGVYLARLTTSDGVVSAKVVRVR</sequence>
<feature type="chain" id="PRO_5037872193" evidence="1">
    <location>
        <begin position="26"/>
        <end position="552"/>
    </location>
</feature>
<evidence type="ECO:0000313" key="2">
    <source>
        <dbReference type="EMBL" id="MBI5169224.1"/>
    </source>
</evidence>
<dbReference type="Proteomes" id="UP000696931">
    <property type="component" value="Unassembled WGS sequence"/>
</dbReference>
<evidence type="ECO:0000313" key="3">
    <source>
        <dbReference type="Proteomes" id="UP000696931"/>
    </source>
</evidence>
<dbReference type="NCBIfam" id="TIGR04183">
    <property type="entry name" value="Por_Secre_tail"/>
    <property type="match status" value="1"/>
</dbReference>
<evidence type="ECO:0000256" key="1">
    <source>
        <dbReference type="SAM" id="SignalP"/>
    </source>
</evidence>
<protein>
    <submittedName>
        <fullName evidence="2">T9SS type A sorting domain-containing protein</fullName>
    </submittedName>
</protein>
<name>A0A933SFY2_UNCEI</name>
<feature type="signal peptide" evidence="1">
    <location>
        <begin position="1"/>
        <end position="25"/>
    </location>
</feature>
<accession>A0A933SFY2</accession>
<proteinExistence type="predicted"/>
<gene>
    <name evidence="2" type="ORF">HZA61_07030</name>
</gene>
<reference evidence="2" key="1">
    <citation type="submission" date="2020-07" db="EMBL/GenBank/DDBJ databases">
        <title>Huge and variable diversity of episymbiotic CPR bacteria and DPANN archaea in groundwater ecosystems.</title>
        <authorList>
            <person name="He C.Y."/>
            <person name="Keren R."/>
            <person name="Whittaker M."/>
            <person name="Farag I.F."/>
            <person name="Doudna J."/>
            <person name="Cate J.H.D."/>
            <person name="Banfield J.F."/>
        </authorList>
    </citation>
    <scope>NUCLEOTIDE SEQUENCE</scope>
    <source>
        <strain evidence="2">NC_groundwater_1813_Pr3_B-0.1um_71_17</strain>
    </source>
</reference>